<accession>A0A1E4TFU4</accession>
<dbReference type="PANTHER" id="PTHR45662">
    <property type="entry name" value="PHOSPHATIDYLINOSITIDE PHOSPHATASE SAC1"/>
    <property type="match status" value="1"/>
</dbReference>
<feature type="transmembrane region" description="Helical" evidence="1">
    <location>
        <begin position="519"/>
        <end position="537"/>
    </location>
</feature>
<feature type="transmembrane region" description="Helical" evidence="1">
    <location>
        <begin position="549"/>
        <end position="568"/>
    </location>
</feature>
<protein>
    <recommendedName>
        <fullName evidence="2">SAC domain-containing protein</fullName>
    </recommendedName>
</protein>
<dbReference type="EMBL" id="KV453842">
    <property type="protein sequence ID" value="ODV90616.1"/>
    <property type="molecule type" value="Genomic_DNA"/>
</dbReference>
<feature type="domain" description="SAC" evidence="2">
    <location>
        <begin position="62"/>
        <end position="445"/>
    </location>
</feature>
<feature type="non-terminal residue" evidence="3">
    <location>
        <position position="1"/>
    </location>
</feature>
<dbReference type="Proteomes" id="UP000095023">
    <property type="component" value="Unassembled WGS sequence"/>
</dbReference>
<keyword evidence="4" id="KW-1185">Reference proteome</keyword>
<dbReference type="PROSITE" id="PS50275">
    <property type="entry name" value="SAC"/>
    <property type="match status" value="1"/>
</dbReference>
<dbReference type="Pfam" id="PF02383">
    <property type="entry name" value="Syja_N"/>
    <property type="match status" value="1"/>
</dbReference>
<dbReference type="AlphaFoldDB" id="A0A1E4TFU4"/>
<dbReference type="GO" id="GO:0005783">
    <property type="term" value="C:endoplasmic reticulum"/>
    <property type="evidence" value="ECO:0007669"/>
    <property type="project" value="TreeGrafter"/>
</dbReference>
<gene>
    <name evidence="3" type="ORF">CANCADRAFT_16693</name>
</gene>
<dbReference type="GO" id="GO:0034593">
    <property type="term" value="F:phosphatidylinositol bisphosphate phosphatase activity"/>
    <property type="evidence" value="ECO:0007669"/>
    <property type="project" value="UniProtKB-ARBA"/>
</dbReference>
<reference evidence="4" key="1">
    <citation type="submission" date="2016-02" db="EMBL/GenBank/DDBJ databases">
        <title>Comparative genomics of biotechnologically important yeasts.</title>
        <authorList>
            <consortium name="DOE Joint Genome Institute"/>
            <person name="Riley R."/>
            <person name="Haridas S."/>
            <person name="Wolfe K.H."/>
            <person name="Lopes M.R."/>
            <person name="Hittinger C.T."/>
            <person name="Goker M."/>
            <person name="Salamov A."/>
            <person name="Wisecaver J."/>
            <person name="Long T.M."/>
            <person name="Aerts A.L."/>
            <person name="Barry K."/>
            <person name="Choi C."/>
            <person name="Clum A."/>
            <person name="Coughlan A.Y."/>
            <person name="Deshpande S."/>
            <person name="Douglass A.P."/>
            <person name="Hanson S.J."/>
            <person name="Klenk H.-P."/>
            <person name="Labutti K."/>
            <person name="Lapidus A."/>
            <person name="Lindquist E."/>
            <person name="Lipzen A."/>
            <person name="Meier-Kolthoff J.P."/>
            <person name="Ohm R.A."/>
            <person name="Otillar R.P."/>
            <person name="Pangilinan J."/>
            <person name="Peng Y."/>
            <person name="Rokas A."/>
            <person name="Rosa C.A."/>
            <person name="Scheuner C."/>
            <person name="Sibirny A.A."/>
            <person name="Slot J.C."/>
            <person name="Stielow J.B."/>
            <person name="Sun H."/>
            <person name="Kurtzman C.P."/>
            <person name="Blackwell M."/>
            <person name="Jeffries T.W."/>
            <person name="Grigoriev I.V."/>
        </authorList>
    </citation>
    <scope>NUCLEOTIDE SEQUENCE [LARGE SCALE GENOMIC DNA]</scope>
    <source>
        <strain evidence="4">NRRL Y-17796</strain>
    </source>
</reference>
<keyword evidence="1" id="KW-1133">Transmembrane helix</keyword>
<feature type="non-terminal residue" evidence="3">
    <location>
        <position position="585"/>
    </location>
</feature>
<evidence type="ECO:0000313" key="4">
    <source>
        <dbReference type="Proteomes" id="UP000095023"/>
    </source>
</evidence>
<evidence type="ECO:0000313" key="3">
    <source>
        <dbReference type="EMBL" id="ODV90616.1"/>
    </source>
</evidence>
<dbReference type="GO" id="GO:0046856">
    <property type="term" value="P:phosphatidylinositol dephosphorylation"/>
    <property type="evidence" value="ECO:0007669"/>
    <property type="project" value="TreeGrafter"/>
</dbReference>
<dbReference type="OrthoDB" id="405996at2759"/>
<keyword evidence="1" id="KW-0812">Transmembrane</keyword>
<evidence type="ECO:0000256" key="1">
    <source>
        <dbReference type="SAM" id="Phobius"/>
    </source>
</evidence>
<organism evidence="3 4">
    <name type="scientific">Tortispora caseinolytica NRRL Y-17796</name>
    <dbReference type="NCBI Taxonomy" id="767744"/>
    <lineage>
        <taxon>Eukaryota</taxon>
        <taxon>Fungi</taxon>
        <taxon>Dikarya</taxon>
        <taxon>Ascomycota</taxon>
        <taxon>Saccharomycotina</taxon>
        <taxon>Trigonopsidomycetes</taxon>
        <taxon>Trigonopsidales</taxon>
        <taxon>Trigonopsidaceae</taxon>
        <taxon>Tortispora</taxon>
    </lineage>
</organism>
<dbReference type="PANTHER" id="PTHR45662:SF2">
    <property type="entry name" value="PHOSPHATIDYLINOSITOL-3-PHOSPHATASE SAC1"/>
    <property type="match status" value="1"/>
</dbReference>
<dbReference type="InterPro" id="IPR002013">
    <property type="entry name" value="SAC_dom"/>
</dbReference>
<keyword evidence="1" id="KW-0472">Membrane</keyword>
<name>A0A1E4TFU4_9ASCO</name>
<sequence length="585" mass="65942">IAGFLGALTLHLNKYLITITTVSAIGSIRGHTVYQAIDFEIIPVINPTGQTASPDSELLALVKNHLNSAKLYFSYTLDISNSLQRQAQKGTLPEAFSYTQFDDRFFWNKHLVRDLLAVDHPDISKFVLPVINGFVSLSKTTICGKRVTFGIISRRSRFRAGTRYFTRGVDGNGNVANFNETEQILILHDYDGEPTMSYVQIRGSVPLVWQEINTLKYVPALHIGTPSRLPQDPRKLDASSKAASANSTFTSVQSLGLPATEKHLQQLLAYYNQVYIVNLVNNKGRERRIKSALEVAMSNLEKYADRVKYVYFDFHHECSGMRWDRVSLLVDLLRAQGLAIDDFNVNNSLWFEAHMLSSTGVASSSTLVTDRLQTAVVRTNCMDCLDRTNVVQSFIARWVLHQQLMSYGIINTLSTSFDGVDPAFESMFRNTWAENGNVISEAYSGTGALKTDFTRTGRRTRRGALSDLYNSIHRYILNNFYDGHRQDAYDLFLGVYDPATDSTLAEALTYDKRPLLLQAAPYLIYSGILMLIAAWLLPRQNVESRMPMSLFVLLWIGILLYGLSLVLLNRTSYVNWPKLSPPDFV</sequence>
<proteinExistence type="predicted"/>
<evidence type="ECO:0000259" key="2">
    <source>
        <dbReference type="PROSITE" id="PS50275"/>
    </source>
</evidence>
<dbReference type="GO" id="GO:0043812">
    <property type="term" value="F:phosphatidylinositol-4-phosphate phosphatase activity"/>
    <property type="evidence" value="ECO:0007669"/>
    <property type="project" value="TreeGrafter"/>
</dbReference>